<evidence type="ECO:0000313" key="2">
    <source>
        <dbReference type="Proteomes" id="UP000504607"/>
    </source>
</evidence>
<dbReference type="InterPro" id="IPR000073">
    <property type="entry name" value="AB_hydrolase_1"/>
</dbReference>
<gene>
    <name evidence="3" type="primary">LOC105047170</name>
</gene>
<reference evidence="3" key="1">
    <citation type="submission" date="2025-08" db="UniProtKB">
        <authorList>
            <consortium name="RefSeq"/>
        </authorList>
    </citation>
    <scope>IDENTIFICATION</scope>
</reference>
<keyword evidence="2" id="KW-1185">Reference proteome</keyword>
<dbReference type="PRINTS" id="PR00111">
    <property type="entry name" value="ABHYDROLASE"/>
</dbReference>
<dbReference type="Proteomes" id="UP000504607">
    <property type="component" value="Chromosome 6"/>
</dbReference>
<sequence length="321" mass="35795">MVNWVEAQKHLFHFLAKTAGLRHQTVEIEPGTVMSFWVPKAKHEKKKKNSSNKEVDDDTKKKGEKEKPAVVLVHGFAAEGIATWLLQVGSLTSRYAVYVPDLLFFGGSVTASADRSPGFQARCIITGLGRLGVGRFTAVGFSYGGMVAFKMAEARPELLDALVVSGSVVALTDAISREALDRLGFSSWAELLLPETLEGLKALFSVGTYKKLWFPDRLYKDCLKVMFDNRKEKKELLEGLVISKEGAKVPILPQMVLLLWGENDRILNMKLAEDMKKQLGEKATLQGIKKAGHLVHLERPRVYNRCLKQFLAQVHDKGNQE</sequence>
<dbReference type="OrthoDB" id="6431331at2759"/>
<dbReference type="InterPro" id="IPR029058">
    <property type="entry name" value="AB_hydrolase_fold"/>
</dbReference>
<dbReference type="PANTHER" id="PTHR43139:SF61">
    <property type="entry name" value="ALPHA_BETA-HYDROLASES SUPERFAMILY PROTEIN"/>
    <property type="match status" value="1"/>
</dbReference>
<evidence type="ECO:0000259" key="1">
    <source>
        <dbReference type="Pfam" id="PF12697"/>
    </source>
</evidence>
<dbReference type="KEGG" id="egu:105047170"/>
<dbReference type="AlphaFoldDB" id="A0A6I9RCA7"/>
<dbReference type="InterPro" id="IPR052370">
    <property type="entry name" value="Meta-cleavage_hydrolase"/>
</dbReference>
<name>A0A6I9RCA7_ELAGV</name>
<dbReference type="InParanoid" id="A0A6I9RCA7"/>
<dbReference type="SUPFAM" id="SSF53474">
    <property type="entry name" value="alpha/beta-Hydrolases"/>
    <property type="match status" value="1"/>
</dbReference>
<evidence type="ECO:0000313" key="3">
    <source>
        <dbReference type="RefSeq" id="XP_010924284.1"/>
    </source>
</evidence>
<organism evidence="2 3">
    <name type="scientific">Elaeis guineensis var. tenera</name>
    <name type="common">Oil palm</name>
    <dbReference type="NCBI Taxonomy" id="51953"/>
    <lineage>
        <taxon>Eukaryota</taxon>
        <taxon>Viridiplantae</taxon>
        <taxon>Streptophyta</taxon>
        <taxon>Embryophyta</taxon>
        <taxon>Tracheophyta</taxon>
        <taxon>Spermatophyta</taxon>
        <taxon>Magnoliopsida</taxon>
        <taxon>Liliopsida</taxon>
        <taxon>Arecaceae</taxon>
        <taxon>Arecoideae</taxon>
        <taxon>Cocoseae</taxon>
        <taxon>Elaeidinae</taxon>
        <taxon>Elaeis</taxon>
    </lineage>
</organism>
<dbReference type="PANTHER" id="PTHR43139">
    <property type="entry name" value="SI:DKEY-122A22.2"/>
    <property type="match status" value="1"/>
</dbReference>
<accession>A0A6I9RCA7</accession>
<proteinExistence type="predicted"/>
<dbReference type="Pfam" id="PF12697">
    <property type="entry name" value="Abhydrolase_6"/>
    <property type="match status" value="1"/>
</dbReference>
<dbReference type="GeneID" id="105047170"/>
<dbReference type="RefSeq" id="XP_010924284.1">
    <property type="nucleotide sequence ID" value="XM_010925982.2"/>
</dbReference>
<protein>
    <submittedName>
        <fullName evidence="3">Monoacylglycerol lipase ABHD6</fullName>
    </submittedName>
</protein>
<dbReference type="FunCoup" id="A0A6I9RCA7">
    <property type="interactions" value="258"/>
</dbReference>
<feature type="domain" description="AB hydrolase-1" evidence="1">
    <location>
        <begin position="70"/>
        <end position="303"/>
    </location>
</feature>
<dbReference type="Gene3D" id="3.40.50.1820">
    <property type="entry name" value="alpha/beta hydrolase"/>
    <property type="match status" value="1"/>
</dbReference>